<dbReference type="Pfam" id="PF01609">
    <property type="entry name" value="DDE_Tnp_1"/>
    <property type="match status" value="1"/>
</dbReference>
<feature type="domain" description="Transposase InsH N-terminal" evidence="3">
    <location>
        <begin position="57"/>
        <end position="149"/>
    </location>
</feature>
<evidence type="ECO:0000313" key="5">
    <source>
        <dbReference type="Proteomes" id="UP000214566"/>
    </source>
</evidence>
<gene>
    <name evidence="4" type="ORF">THIARS_70742</name>
</gene>
<dbReference type="InterPro" id="IPR002559">
    <property type="entry name" value="Transposase_11"/>
</dbReference>
<evidence type="ECO:0000313" key="4">
    <source>
        <dbReference type="EMBL" id="SBP89122.1"/>
    </source>
</evidence>
<dbReference type="RefSeq" id="WP_076611973.1">
    <property type="nucleotide sequence ID" value="NZ_LT592171.1"/>
</dbReference>
<feature type="region of interest" description="Disordered" evidence="1">
    <location>
        <begin position="257"/>
        <end position="319"/>
    </location>
</feature>
<dbReference type="GO" id="GO:0006313">
    <property type="term" value="P:DNA transposition"/>
    <property type="evidence" value="ECO:0007669"/>
    <property type="project" value="InterPro"/>
</dbReference>
<name>A0A238D7G4_THIDL</name>
<dbReference type="InterPro" id="IPR047629">
    <property type="entry name" value="IS1182_transpos"/>
</dbReference>
<feature type="compositionally biased region" description="Low complexity" evidence="1">
    <location>
        <begin position="278"/>
        <end position="290"/>
    </location>
</feature>
<evidence type="ECO:0000256" key="1">
    <source>
        <dbReference type="SAM" id="MobiDB-lite"/>
    </source>
</evidence>
<proteinExistence type="predicted"/>
<dbReference type="Pfam" id="PF05598">
    <property type="entry name" value="DUF772"/>
    <property type="match status" value="1"/>
</dbReference>
<dbReference type="NCBIfam" id="NF033551">
    <property type="entry name" value="transpos_IS1182"/>
    <property type="match status" value="1"/>
</dbReference>
<dbReference type="EMBL" id="FLMQ01000056">
    <property type="protein sequence ID" value="SBP89122.1"/>
    <property type="molecule type" value="Genomic_DNA"/>
</dbReference>
<dbReference type="GO" id="GO:0003677">
    <property type="term" value="F:DNA binding"/>
    <property type="evidence" value="ECO:0007669"/>
    <property type="project" value="InterPro"/>
</dbReference>
<organism evidence="4 5">
    <name type="scientific">Thiomonas delicata</name>
    <name type="common">Thiomonas cuprina</name>
    <dbReference type="NCBI Taxonomy" id="364030"/>
    <lineage>
        <taxon>Bacteria</taxon>
        <taxon>Pseudomonadati</taxon>
        <taxon>Pseudomonadota</taxon>
        <taxon>Betaproteobacteria</taxon>
        <taxon>Burkholderiales</taxon>
        <taxon>Thiomonas</taxon>
    </lineage>
</organism>
<dbReference type="InterPro" id="IPR008490">
    <property type="entry name" value="Transposase_InsH_N"/>
</dbReference>
<dbReference type="PANTHER" id="PTHR33408">
    <property type="entry name" value="TRANSPOSASE"/>
    <property type="match status" value="1"/>
</dbReference>
<dbReference type="GO" id="GO:0004803">
    <property type="term" value="F:transposase activity"/>
    <property type="evidence" value="ECO:0007669"/>
    <property type="project" value="InterPro"/>
</dbReference>
<sequence length="499" mass="54506">MSNITNEAGTNGHTGALFEGLAVPADSAAALKRSKPQGTPREQSAMRNQVEWRACDLDSTLPADHQARAVWAFVQSLDLQALHGQIRAVEGGVGRAPIDPAILMGLWLYATLDGVGSARELGRLCDRDDAYRWLCGGVGVNHHTLGDFRVEHAQWLDGQLTRSVAGLLSQGLVSMNRVAHDGMRVRAQAGAASFRRRETLEQLMQDAQAQVQALKQEVGDDPGAGTRRVRAARQRAATEREQRIARAIEAMAEIDKSLSGKGKKARANSTQADRAQDEPAQPQAAPTTQPVGEQCAEEQPNEARRAKKPKQPRVSTTDHEARVMKMADGGFRPAFNAQLAVDTATLIITGVDLINSGSDMNQMLPMHAQHQDRYGQVPAQWLTDGGFAQHAHIEELDARATQAFAPVVAPKAPQRDRYAALPGDSQALGQWRQRMGTEAAKRIYKERAASIECANARLRNRGLQRLNVRGMIKARAVLLWHALAHNLKRMMALNFAFAP</sequence>
<dbReference type="OrthoDB" id="111180at2"/>
<evidence type="ECO:0000259" key="2">
    <source>
        <dbReference type="Pfam" id="PF01609"/>
    </source>
</evidence>
<dbReference type="PANTHER" id="PTHR33408:SF4">
    <property type="entry name" value="TRANSPOSASE DDE DOMAIN-CONTAINING PROTEIN"/>
    <property type="match status" value="1"/>
</dbReference>
<dbReference type="AlphaFoldDB" id="A0A238D7G4"/>
<reference evidence="4 5" key="1">
    <citation type="submission" date="2016-06" db="EMBL/GenBank/DDBJ databases">
        <authorList>
            <person name="Kjaerup R.B."/>
            <person name="Dalgaard T.S."/>
            <person name="Juul-Madsen H.R."/>
        </authorList>
    </citation>
    <scope>NUCLEOTIDE SEQUENCE [LARGE SCALE GENOMIC DNA]</scope>
    <source>
        <strain evidence="4 5">DSM 16361</strain>
    </source>
</reference>
<accession>A0A238D7G4</accession>
<dbReference type="Proteomes" id="UP000214566">
    <property type="component" value="Unassembled WGS sequence"/>
</dbReference>
<feature type="region of interest" description="Disordered" evidence="1">
    <location>
        <begin position="214"/>
        <end position="240"/>
    </location>
</feature>
<evidence type="ECO:0000259" key="3">
    <source>
        <dbReference type="Pfam" id="PF05598"/>
    </source>
</evidence>
<protein>
    <submittedName>
        <fullName evidence="4">Transposase</fullName>
    </submittedName>
</protein>
<keyword evidence="5" id="KW-1185">Reference proteome</keyword>
<feature type="domain" description="Transposase IS4-like" evidence="2">
    <location>
        <begin position="325"/>
        <end position="487"/>
    </location>
</feature>